<comment type="caution">
    <text evidence="2">The sequence shown here is derived from an EMBL/GenBank/DDBJ whole genome shotgun (WGS) entry which is preliminary data.</text>
</comment>
<gene>
    <name evidence="2" type="ORF">ACHAXA_006979</name>
</gene>
<dbReference type="EMBL" id="JALLPB020000127">
    <property type="protein sequence ID" value="KAL3816903.1"/>
    <property type="molecule type" value="Genomic_DNA"/>
</dbReference>
<feature type="region of interest" description="Disordered" evidence="1">
    <location>
        <begin position="39"/>
        <end position="61"/>
    </location>
</feature>
<reference evidence="2 3" key="1">
    <citation type="submission" date="2024-10" db="EMBL/GenBank/DDBJ databases">
        <title>Updated reference genomes for cyclostephanoid diatoms.</title>
        <authorList>
            <person name="Roberts W.R."/>
            <person name="Alverson A.J."/>
        </authorList>
    </citation>
    <scope>NUCLEOTIDE SEQUENCE [LARGE SCALE GENOMIC DNA]</scope>
    <source>
        <strain evidence="2 3">AJA228-03</strain>
    </source>
</reference>
<dbReference type="Proteomes" id="UP001530377">
    <property type="component" value="Unassembled WGS sequence"/>
</dbReference>
<evidence type="ECO:0000313" key="2">
    <source>
        <dbReference type="EMBL" id="KAL3816903.1"/>
    </source>
</evidence>
<sequence>MIPSSSFLGNAGCDYDRRVEASFVAVGALLPRGRRTTIFRKEEEGGGGGGDEAGRGGSFDLMGGEGGNVEMEPLNRIFQRAVVLQRMGDRGGCLAEYERFLNVAETYDVDPSLYAEVRSNMGAVYAMESGDLANDERKRGESRRMAKHSFGEAVKYRPGLGSAWVNLALLILSEGKEIDGYDHDGRMGVTNALVEARQCCVRAMGMDNDDERSRSLANKLIGDIDTMLRQQSRE</sequence>
<dbReference type="AlphaFoldDB" id="A0ABD3RXH1"/>
<name>A0ABD3RXH1_9STRA</name>
<proteinExistence type="predicted"/>
<organism evidence="2 3">
    <name type="scientific">Cyclostephanos tholiformis</name>
    <dbReference type="NCBI Taxonomy" id="382380"/>
    <lineage>
        <taxon>Eukaryota</taxon>
        <taxon>Sar</taxon>
        <taxon>Stramenopiles</taxon>
        <taxon>Ochrophyta</taxon>
        <taxon>Bacillariophyta</taxon>
        <taxon>Coscinodiscophyceae</taxon>
        <taxon>Thalassiosirophycidae</taxon>
        <taxon>Stephanodiscales</taxon>
        <taxon>Stephanodiscaceae</taxon>
        <taxon>Cyclostephanos</taxon>
    </lineage>
</organism>
<feature type="compositionally biased region" description="Gly residues" evidence="1">
    <location>
        <begin position="46"/>
        <end position="61"/>
    </location>
</feature>
<dbReference type="InterPro" id="IPR011990">
    <property type="entry name" value="TPR-like_helical_dom_sf"/>
</dbReference>
<evidence type="ECO:0000256" key="1">
    <source>
        <dbReference type="SAM" id="MobiDB-lite"/>
    </source>
</evidence>
<accession>A0ABD3RXH1</accession>
<dbReference type="SUPFAM" id="SSF48452">
    <property type="entry name" value="TPR-like"/>
    <property type="match status" value="1"/>
</dbReference>
<evidence type="ECO:0000313" key="3">
    <source>
        <dbReference type="Proteomes" id="UP001530377"/>
    </source>
</evidence>
<dbReference type="Gene3D" id="1.25.40.10">
    <property type="entry name" value="Tetratricopeptide repeat domain"/>
    <property type="match status" value="1"/>
</dbReference>
<protein>
    <submittedName>
        <fullName evidence="2">Uncharacterized protein</fullName>
    </submittedName>
</protein>
<keyword evidence="3" id="KW-1185">Reference proteome</keyword>